<name>A0A9Y2ET81_9FIRM</name>
<dbReference type="Proteomes" id="UP001243623">
    <property type="component" value="Chromosome"/>
</dbReference>
<dbReference type="Pfam" id="PF06962">
    <property type="entry name" value="rRNA_methylase"/>
    <property type="match status" value="1"/>
</dbReference>
<protein>
    <submittedName>
        <fullName evidence="1">Class I SAM-dependent methyltransferase</fullName>
    </submittedName>
</protein>
<evidence type="ECO:0000313" key="2">
    <source>
        <dbReference type="Proteomes" id="UP001243623"/>
    </source>
</evidence>
<accession>A0A9Y2ET81</accession>
<gene>
    <name evidence="1" type="ORF">P3F81_06965</name>
</gene>
<dbReference type="PANTHER" id="PTHR35276">
    <property type="entry name" value="S-ADENOSYL-L-METHIONINE-DEPENDENT METHYLTRANSFERASES SUPERFAMILY PROTEIN"/>
    <property type="match status" value="1"/>
</dbReference>
<dbReference type="PANTHER" id="PTHR35276:SF1">
    <property type="entry name" value="TRNA (MNM(5)S(2)U34)-METHYLTRANSFERASE, CHLOROPLASTIC"/>
    <property type="match status" value="1"/>
</dbReference>
<dbReference type="GO" id="GO:0032259">
    <property type="term" value="P:methylation"/>
    <property type="evidence" value="ECO:0007669"/>
    <property type="project" value="UniProtKB-KW"/>
</dbReference>
<dbReference type="AlphaFoldDB" id="A0A9Y2ET81"/>
<dbReference type="InterPro" id="IPR029063">
    <property type="entry name" value="SAM-dependent_MTases_sf"/>
</dbReference>
<keyword evidence="1" id="KW-0808">Transferase</keyword>
<evidence type="ECO:0000313" key="1">
    <source>
        <dbReference type="EMBL" id="WIW69665.1"/>
    </source>
</evidence>
<dbReference type="InterPro" id="IPR010719">
    <property type="entry name" value="MnmM_MeTrfase"/>
</dbReference>
<dbReference type="SUPFAM" id="SSF53335">
    <property type="entry name" value="S-adenosyl-L-methionine-dependent methyltransferases"/>
    <property type="match status" value="1"/>
</dbReference>
<organism evidence="1 2">
    <name type="scientific">Selenobaculum gibii</name>
    <dbReference type="NCBI Taxonomy" id="3054208"/>
    <lineage>
        <taxon>Bacteria</taxon>
        <taxon>Bacillati</taxon>
        <taxon>Bacillota</taxon>
        <taxon>Negativicutes</taxon>
        <taxon>Selenomonadales</taxon>
        <taxon>Selenomonadaceae</taxon>
        <taxon>Selenobaculum</taxon>
    </lineage>
</organism>
<dbReference type="RefSeq" id="WP_147669034.1">
    <property type="nucleotide sequence ID" value="NZ_CP120678.1"/>
</dbReference>
<sequence>MQILNPVSVAHKLIQEQVYRAEILVDATAGKGNDTLYLAENSLATAKIYAFDIQELALRCTKEKLQEKGLERKVTLILDNHANVKQYVLRGVDVAIFNLGYLPGGNHELTTTIDTTMPAIEAMLQLLNVGGVVAITAYPGHESGKREYHYLIDFLSNLPVKNYTVSCWSMINHASTAPVVYLIEKVRS</sequence>
<keyword evidence="1" id="KW-0489">Methyltransferase</keyword>
<proteinExistence type="predicted"/>
<dbReference type="GO" id="GO:0008168">
    <property type="term" value="F:methyltransferase activity"/>
    <property type="evidence" value="ECO:0007669"/>
    <property type="project" value="UniProtKB-KW"/>
</dbReference>
<dbReference type="Gene3D" id="3.40.50.150">
    <property type="entry name" value="Vaccinia Virus protein VP39"/>
    <property type="match status" value="1"/>
</dbReference>
<reference evidence="1" key="1">
    <citation type="submission" date="2023-03" db="EMBL/GenBank/DDBJ databases">
        <title>Selenobaculum gbiensis gen. nov. sp. nov., a new bacterium isolated from the gut microbiota of IBD patient.</title>
        <authorList>
            <person name="Yeo S."/>
            <person name="Park H."/>
            <person name="Huh C.S."/>
        </authorList>
    </citation>
    <scope>NUCLEOTIDE SEQUENCE</scope>
    <source>
        <strain evidence="1">ICN-92133</strain>
    </source>
</reference>
<dbReference type="KEGG" id="sgbi:P3F81_06965"/>
<keyword evidence="2" id="KW-1185">Reference proteome</keyword>
<dbReference type="EMBL" id="CP120678">
    <property type="protein sequence ID" value="WIW69665.1"/>
    <property type="molecule type" value="Genomic_DNA"/>
</dbReference>